<dbReference type="GO" id="GO:0005634">
    <property type="term" value="C:nucleus"/>
    <property type="evidence" value="ECO:0007669"/>
    <property type="project" value="TreeGrafter"/>
</dbReference>
<feature type="region of interest" description="Disordered" evidence="1">
    <location>
        <begin position="19"/>
        <end position="45"/>
    </location>
</feature>
<organism evidence="3 4">
    <name type="scientific">Fusarium musae</name>
    <dbReference type="NCBI Taxonomy" id="1042133"/>
    <lineage>
        <taxon>Eukaryota</taxon>
        <taxon>Fungi</taxon>
        <taxon>Dikarya</taxon>
        <taxon>Ascomycota</taxon>
        <taxon>Pezizomycotina</taxon>
        <taxon>Sordariomycetes</taxon>
        <taxon>Hypocreomycetidae</taxon>
        <taxon>Hypocreales</taxon>
        <taxon>Nectriaceae</taxon>
        <taxon>Fusarium</taxon>
    </lineage>
</organism>
<accession>A0A9P8ITY6</accession>
<gene>
    <name evidence="3" type="ORF">J7337_002386</name>
</gene>
<dbReference type="PANTHER" id="PTHR28083">
    <property type="entry name" value="GOOD FOR FULL DBP5 ACTIVITY PROTEIN 2"/>
    <property type="match status" value="1"/>
</dbReference>
<feature type="domain" description="Gfd2/YDR514C-like C-terminal" evidence="2">
    <location>
        <begin position="311"/>
        <end position="492"/>
    </location>
</feature>
<dbReference type="Pfam" id="PF21762">
    <property type="entry name" value="DEDDh_C"/>
    <property type="match status" value="1"/>
</dbReference>
<proteinExistence type="predicted"/>
<dbReference type="InterPro" id="IPR048519">
    <property type="entry name" value="Gfd2/YDR514C-like_C"/>
</dbReference>
<dbReference type="AlphaFoldDB" id="A0A9P8ITY6"/>
<reference evidence="3" key="1">
    <citation type="journal article" date="2021" name="Mol. Plant Microbe Interact.">
        <title>Telomere to telomere genome assembly of Fusarium musae F31, causal agent of crown rot disease of banana.</title>
        <authorList>
            <person name="Degradi L."/>
            <person name="Tava V."/>
            <person name="Kunova A."/>
            <person name="Cortesi P."/>
            <person name="Saracchi M."/>
            <person name="Pasquali M."/>
        </authorList>
    </citation>
    <scope>NUCLEOTIDE SEQUENCE</scope>
    <source>
        <strain evidence="3">F31</strain>
    </source>
</reference>
<feature type="region of interest" description="Disordered" evidence="1">
    <location>
        <begin position="268"/>
        <end position="289"/>
    </location>
</feature>
<sequence>MSVLDAQLAKLQQLLGNGVKLEERPRDQEEDYDETSDNSVGEGADNNYAEMMERQRQATREQISQTVQQQEVNTYAARRLELAEKKKKAFDNSKFRIFQSVSKDFTFCPFKVVVSYPERFVGKANKPRVRITVLTTPRKLTILQTKPFFTRILFEKTWDFFYLHNPEEPARDPYLLIPTAQFEVFLEEINLELDTSLKIPPGVNMEKFYLKFGEHGTPRPRYLKRSEEETSLDARPWPAIDQDDIKGFKAATPKQQLAWKAKFRIVKSGFPPRNRSDPDKAARKKSHRERMLRNTQRCLGLLGDPDGYDVVFICVDVEAIERKPNPVSEIGIAILDTRDTEGVDPKIVGRGWWPLIKTHHLRVYEFAGLRNYQFVKGCPDDFDFGTSIFPTNATVADSIMEIFNPWLNDQRNIVIVGHDVKQDIAYFTELGLDLRFLGGLAEPVDTQDIHQAWRGSTNGRSLGAVLNDLDIAHKHLHNAGNDAHYTLCAMLGIALEDFRKEEELSNKMLNKVD</sequence>
<dbReference type="EMBL" id="JAHBCI010000002">
    <property type="protein sequence ID" value="KAG9505417.1"/>
    <property type="molecule type" value="Genomic_DNA"/>
</dbReference>
<dbReference type="Proteomes" id="UP000827133">
    <property type="component" value="Unassembled WGS sequence"/>
</dbReference>
<evidence type="ECO:0000313" key="3">
    <source>
        <dbReference type="EMBL" id="KAG9505417.1"/>
    </source>
</evidence>
<dbReference type="InterPro" id="IPR036397">
    <property type="entry name" value="RNaseH_sf"/>
</dbReference>
<dbReference type="InterPro" id="IPR040151">
    <property type="entry name" value="Gfd2/YDR514C-like"/>
</dbReference>
<evidence type="ECO:0000259" key="2">
    <source>
        <dbReference type="Pfam" id="PF21762"/>
    </source>
</evidence>
<dbReference type="Gene3D" id="3.30.420.10">
    <property type="entry name" value="Ribonuclease H-like superfamily/Ribonuclease H"/>
    <property type="match status" value="1"/>
</dbReference>
<name>A0A9P8ITY6_9HYPO</name>
<dbReference type="KEGG" id="fmu:J7337_002386"/>
<evidence type="ECO:0000256" key="1">
    <source>
        <dbReference type="SAM" id="MobiDB-lite"/>
    </source>
</evidence>
<evidence type="ECO:0000313" key="4">
    <source>
        <dbReference type="Proteomes" id="UP000827133"/>
    </source>
</evidence>
<dbReference type="SUPFAM" id="SSF53098">
    <property type="entry name" value="Ribonuclease H-like"/>
    <property type="match status" value="1"/>
</dbReference>
<dbReference type="PANTHER" id="PTHR28083:SF1">
    <property type="entry name" value="GOOD FOR FULL DBP5 ACTIVITY PROTEIN 2"/>
    <property type="match status" value="1"/>
</dbReference>
<dbReference type="GO" id="GO:0003676">
    <property type="term" value="F:nucleic acid binding"/>
    <property type="evidence" value="ECO:0007669"/>
    <property type="project" value="InterPro"/>
</dbReference>
<keyword evidence="4" id="KW-1185">Reference proteome</keyword>
<protein>
    <recommendedName>
        <fullName evidence="2">Gfd2/YDR514C-like C-terminal domain-containing protein</fullName>
    </recommendedName>
</protein>
<comment type="caution">
    <text evidence="3">The sequence shown here is derived from an EMBL/GenBank/DDBJ whole genome shotgun (WGS) entry which is preliminary data.</text>
</comment>
<dbReference type="InterPro" id="IPR012337">
    <property type="entry name" value="RNaseH-like_sf"/>
</dbReference>
<dbReference type="GeneID" id="68310243"/>
<dbReference type="RefSeq" id="XP_044684416.1">
    <property type="nucleotide sequence ID" value="XM_044820116.1"/>
</dbReference>